<feature type="coiled-coil region" evidence="1">
    <location>
        <begin position="429"/>
        <end position="463"/>
    </location>
</feature>
<gene>
    <name evidence="3" type="ORF">Cgig2_013431</name>
</gene>
<feature type="transmembrane region" description="Helical" evidence="2">
    <location>
        <begin position="475"/>
        <end position="497"/>
    </location>
</feature>
<accession>A0A9Q1K7I7</accession>
<organism evidence="3 4">
    <name type="scientific">Carnegiea gigantea</name>
    <dbReference type="NCBI Taxonomy" id="171969"/>
    <lineage>
        <taxon>Eukaryota</taxon>
        <taxon>Viridiplantae</taxon>
        <taxon>Streptophyta</taxon>
        <taxon>Embryophyta</taxon>
        <taxon>Tracheophyta</taxon>
        <taxon>Spermatophyta</taxon>
        <taxon>Magnoliopsida</taxon>
        <taxon>eudicotyledons</taxon>
        <taxon>Gunneridae</taxon>
        <taxon>Pentapetalae</taxon>
        <taxon>Caryophyllales</taxon>
        <taxon>Cactineae</taxon>
        <taxon>Cactaceae</taxon>
        <taxon>Cactoideae</taxon>
        <taxon>Echinocereeae</taxon>
        <taxon>Carnegiea</taxon>
    </lineage>
</organism>
<sequence length="506" mass="56931">MPLRSPVLETEDNTPQTKIPGIGSVIVAITTKALGEVRLTLKPLPATSCRRKLKSIIVYTLDEQGMSNVQGSELKYWKTIFPPSDGAENIMDILDCDPSPTEFMGESGDMNFKKMLAYVPLPSEVFCTPFERLHYLKGEFNSLYDLINETGGDATPLRNKVKRLILQACDLKDLQESYTDQMTAELDTESAHYNAFKAKLGQVDSRREELLKEFCEVAASEDLLQEAEWAVIDLTGQIDTLNAIKVIDPTTKASVEKTEAYEVQRKGNLLDSKLKASLIAFCQMISCYPKLHHIHLAFVGSTIMEGLTYDFKEKGFKFNFAYPLASFSMKACIDSLELLQEENVEEDNFKKKKKKKKATPFTAKVPLTSKDCLLKANLLNQEKGFSYLEEKIVVKKSITTEGSSQAYPIALSSEMESMMAGNVLIKTQLQESYKDLRKLQAKNVELKENMEKKQDTNLFYKEKGLCQLLEDLGDLGFDVILVVILIGYYIFCTGIIFKASTDFGFT</sequence>
<keyword evidence="2" id="KW-0812">Transmembrane</keyword>
<evidence type="ECO:0000256" key="2">
    <source>
        <dbReference type="SAM" id="Phobius"/>
    </source>
</evidence>
<keyword evidence="1" id="KW-0175">Coiled coil</keyword>
<protein>
    <submittedName>
        <fullName evidence="3">Uncharacterized protein</fullName>
    </submittedName>
</protein>
<comment type="caution">
    <text evidence="3">The sequence shown here is derived from an EMBL/GenBank/DDBJ whole genome shotgun (WGS) entry which is preliminary data.</text>
</comment>
<keyword evidence="2" id="KW-1133">Transmembrane helix</keyword>
<evidence type="ECO:0000313" key="3">
    <source>
        <dbReference type="EMBL" id="KAJ8437815.1"/>
    </source>
</evidence>
<dbReference type="OrthoDB" id="1750307at2759"/>
<evidence type="ECO:0000256" key="1">
    <source>
        <dbReference type="SAM" id="Coils"/>
    </source>
</evidence>
<dbReference type="Proteomes" id="UP001153076">
    <property type="component" value="Unassembled WGS sequence"/>
</dbReference>
<reference evidence="3" key="1">
    <citation type="submission" date="2022-04" db="EMBL/GenBank/DDBJ databases">
        <title>Carnegiea gigantea Genome sequencing and assembly v2.</title>
        <authorList>
            <person name="Copetti D."/>
            <person name="Sanderson M.J."/>
            <person name="Burquez A."/>
            <person name="Wojciechowski M.F."/>
        </authorList>
    </citation>
    <scope>NUCLEOTIDE SEQUENCE</scope>
    <source>
        <strain evidence="3">SGP5-SGP5p</strain>
        <tissue evidence="3">Aerial part</tissue>
    </source>
</reference>
<dbReference type="AlphaFoldDB" id="A0A9Q1K7I7"/>
<name>A0A9Q1K7I7_9CARY</name>
<keyword evidence="2" id="KW-0472">Membrane</keyword>
<proteinExistence type="predicted"/>
<dbReference type="EMBL" id="JAKOGI010000278">
    <property type="protein sequence ID" value="KAJ8437815.1"/>
    <property type="molecule type" value="Genomic_DNA"/>
</dbReference>
<keyword evidence="4" id="KW-1185">Reference proteome</keyword>
<evidence type="ECO:0000313" key="4">
    <source>
        <dbReference type="Proteomes" id="UP001153076"/>
    </source>
</evidence>